<keyword evidence="2" id="KW-1185">Reference proteome</keyword>
<dbReference type="InParanoid" id="A0A0H2R525"/>
<evidence type="ECO:0000313" key="2">
    <source>
        <dbReference type="Proteomes" id="UP000053477"/>
    </source>
</evidence>
<gene>
    <name evidence="1" type="ORF">SCHPADRAFT_895062</name>
</gene>
<sequence length="349" mass="40055">MPLQESHQSTVEVEGVVYRPSVRSLQRSRFTSPVTLSRSPSPYRIVRRCRSFIARSESRVRTRSFELKVAEVFKQLGSVRKSFQGVQESIQAIGFGDEERKDLLEEWKIIKKTFEKTLDMSLELAVKAKHAVDDFLLFVVPRLRDEEVTIRDKLNLVREYKEGLDERGSVAEQIPSLFKRLSSSIVGFKDKYAAHAKDIVEELDKTLEELEDHMWNLTSGGTAVLGCLAFIVPSRFSSGYGKQISVAKKHSVDLKFGIKKAELSSQDMDFHAGTVENLAKRLESIWSSIHFDINEIQTSLESAASSEFRRDFELTFSERIGALEARYQELQKRLESYVRTRREGPFKFQ</sequence>
<reference evidence="1 2" key="1">
    <citation type="submission" date="2015-04" db="EMBL/GenBank/DDBJ databases">
        <title>Complete genome sequence of Schizopora paradoxa KUC8140, a cosmopolitan wood degrader in East Asia.</title>
        <authorList>
            <consortium name="DOE Joint Genome Institute"/>
            <person name="Min B."/>
            <person name="Park H."/>
            <person name="Jang Y."/>
            <person name="Kim J.-J."/>
            <person name="Kim K.H."/>
            <person name="Pangilinan J."/>
            <person name="Lipzen A."/>
            <person name="Riley R."/>
            <person name="Grigoriev I.V."/>
            <person name="Spatafora J.W."/>
            <person name="Choi I.-G."/>
        </authorList>
    </citation>
    <scope>NUCLEOTIDE SEQUENCE [LARGE SCALE GENOMIC DNA]</scope>
    <source>
        <strain evidence="1 2">KUC8140</strain>
    </source>
</reference>
<accession>A0A0H2R525</accession>
<dbReference type="Proteomes" id="UP000053477">
    <property type="component" value="Unassembled WGS sequence"/>
</dbReference>
<organism evidence="1 2">
    <name type="scientific">Schizopora paradoxa</name>
    <dbReference type="NCBI Taxonomy" id="27342"/>
    <lineage>
        <taxon>Eukaryota</taxon>
        <taxon>Fungi</taxon>
        <taxon>Dikarya</taxon>
        <taxon>Basidiomycota</taxon>
        <taxon>Agaricomycotina</taxon>
        <taxon>Agaricomycetes</taxon>
        <taxon>Hymenochaetales</taxon>
        <taxon>Schizoporaceae</taxon>
        <taxon>Schizopora</taxon>
    </lineage>
</organism>
<evidence type="ECO:0000313" key="1">
    <source>
        <dbReference type="EMBL" id="KLO06929.1"/>
    </source>
</evidence>
<protein>
    <submittedName>
        <fullName evidence="1">Uncharacterized protein</fullName>
    </submittedName>
</protein>
<dbReference type="EMBL" id="KQ086172">
    <property type="protein sequence ID" value="KLO06929.1"/>
    <property type="molecule type" value="Genomic_DNA"/>
</dbReference>
<dbReference type="AlphaFoldDB" id="A0A0H2R525"/>
<name>A0A0H2R525_9AGAM</name>
<proteinExistence type="predicted"/>